<evidence type="ECO:0000313" key="2">
    <source>
        <dbReference type="Proteomes" id="UP000827092"/>
    </source>
</evidence>
<gene>
    <name evidence="1" type="ORF">JTE90_016328</name>
</gene>
<dbReference type="EMBL" id="JAFNEN010001470">
    <property type="protein sequence ID" value="KAG8173839.1"/>
    <property type="molecule type" value="Genomic_DNA"/>
</dbReference>
<name>A0AAV6TPL5_9ARAC</name>
<keyword evidence="2" id="KW-1185">Reference proteome</keyword>
<reference evidence="1 2" key="1">
    <citation type="journal article" date="2022" name="Nat. Ecol. Evol.">
        <title>A masculinizing supergene underlies an exaggerated male reproductive morph in a spider.</title>
        <authorList>
            <person name="Hendrickx F."/>
            <person name="De Corte Z."/>
            <person name="Sonet G."/>
            <person name="Van Belleghem S.M."/>
            <person name="Kostlbacher S."/>
            <person name="Vangestel C."/>
        </authorList>
    </citation>
    <scope>NUCLEOTIDE SEQUENCE [LARGE SCALE GENOMIC DNA]</scope>
    <source>
        <strain evidence="1">W744_W776</strain>
    </source>
</reference>
<evidence type="ECO:0000313" key="1">
    <source>
        <dbReference type="EMBL" id="KAG8173839.1"/>
    </source>
</evidence>
<accession>A0AAV6TPL5</accession>
<dbReference type="Proteomes" id="UP000827092">
    <property type="component" value="Unassembled WGS sequence"/>
</dbReference>
<protein>
    <submittedName>
        <fullName evidence="1">Uncharacterized protein</fullName>
    </submittedName>
</protein>
<sequence length="296" mass="34878">MMQHYDCDVDEIPFHRIQHRDGFHDAYLDANKLKKCFKRPCTFDALTGMPLKKARYKEGVGCVCDPTLGQFGVRLPGTYVRGPGYNACVSLFKEPLTQPIPVDIAAYFYLMQRPPVVFLQYHKLHSSQVIEPLRGLVKQGSLQIGQEFPYDFMQVFFEERRDYLTRTRNYHVGTYHLTQTQELFNILPNQMEWCRFISSHVSIITGKTLLQYPSLYRTAQQRNGIWTLLYRFPACYIGRNDLESPEMYRGRYVSNPFHMSLSSFPQDSRYNGIWLRYDRNKWFLKFAPPSGCRHVY</sequence>
<proteinExistence type="predicted"/>
<comment type="caution">
    <text evidence="1">The sequence shown here is derived from an EMBL/GenBank/DDBJ whole genome shotgun (WGS) entry which is preliminary data.</text>
</comment>
<organism evidence="1 2">
    <name type="scientific">Oedothorax gibbosus</name>
    <dbReference type="NCBI Taxonomy" id="931172"/>
    <lineage>
        <taxon>Eukaryota</taxon>
        <taxon>Metazoa</taxon>
        <taxon>Ecdysozoa</taxon>
        <taxon>Arthropoda</taxon>
        <taxon>Chelicerata</taxon>
        <taxon>Arachnida</taxon>
        <taxon>Araneae</taxon>
        <taxon>Araneomorphae</taxon>
        <taxon>Entelegynae</taxon>
        <taxon>Araneoidea</taxon>
        <taxon>Linyphiidae</taxon>
        <taxon>Erigoninae</taxon>
        <taxon>Oedothorax</taxon>
    </lineage>
</organism>
<dbReference type="AlphaFoldDB" id="A0AAV6TPL5"/>